<evidence type="ECO:0000313" key="1">
    <source>
        <dbReference type="EMBL" id="GIZ01306.1"/>
    </source>
</evidence>
<protein>
    <submittedName>
        <fullName evidence="1">Uncharacterized protein</fullName>
    </submittedName>
</protein>
<evidence type="ECO:0000313" key="2">
    <source>
        <dbReference type="Proteomes" id="UP001054945"/>
    </source>
</evidence>
<accession>A0AAV4Y1I1</accession>
<organism evidence="1 2">
    <name type="scientific">Caerostris extrusa</name>
    <name type="common">Bark spider</name>
    <name type="synonym">Caerostris bankana</name>
    <dbReference type="NCBI Taxonomy" id="172846"/>
    <lineage>
        <taxon>Eukaryota</taxon>
        <taxon>Metazoa</taxon>
        <taxon>Ecdysozoa</taxon>
        <taxon>Arthropoda</taxon>
        <taxon>Chelicerata</taxon>
        <taxon>Arachnida</taxon>
        <taxon>Araneae</taxon>
        <taxon>Araneomorphae</taxon>
        <taxon>Entelegynae</taxon>
        <taxon>Araneoidea</taxon>
        <taxon>Araneidae</taxon>
        <taxon>Caerostris</taxon>
    </lineage>
</organism>
<comment type="caution">
    <text evidence="1">The sequence shown here is derived from an EMBL/GenBank/DDBJ whole genome shotgun (WGS) entry which is preliminary data.</text>
</comment>
<sequence length="100" mass="11610">MQSYSLFLCSPTVKLFQLKLYSTDTERERERESSETPFRLAGKELGRPTFLFFLSAPLFKEEVKRSSLKEYSTEPPFMAKVKSFVTGEGRNSRKICISRL</sequence>
<name>A0AAV4Y1I1_CAEEX</name>
<dbReference type="EMBL" id="BPLR01018651">
    <property type="protein sequence ID" value="GIZ01306.1"/>
    <property type="molecule type" value="Genomic_DNA"/>
</dbReference>
<reference evidence="1 2" key="1">
    <citation type="submission" date="2021-06" db="EMBL/GenBank/DDBJ databases">
        <title>Caerostris extrusa draft genome.</title>
        <authorList>
            <person name="Kono N."/>
            <person name="Arakawa K."/>
        </authorList>
    </citation>
    <scope>NUCLEOTIDE SEQUENCE [LARGE SCALE GENOMIC DNA]</scope>
</reference>
<keyword evidence="2" id="KW-1185">Reference proteome</keyword>
<gene>
    <name evidence="1" type="ORF">CEXT_631461</name>
</gene>
<dbReference type="AlphaFoldDB" id="A0AAV4Y1I1"/>
<dbReference type="Proteomes" id="UP001054945">
    <property type="component" value="Unassembled WGS sequence"/>
</dbReference>
<proteinExistence type="predicted"/>